<dbReference type="Proteomes" id="UP000789831">
    <property type="component" value="Unassembled WGS sequence"/>
</dbReference>
<dbReference type="AlphaFoldDB" id="A0A9N9AYF6"/>
<accession>A0A9N9AYF6</accession>
<comment type="caution">
    <text evidence="1">The sequence shown here is derived from an EMBL/GenBank/DDBJ whole genome shotgun (WGS) entry which is preliminary data.</text>
</comment>
<proteinExistence type="predicted"/>
<dbReference type="SUPFAM" id="SSF143990">
    <property type="entry name" value="YbiA-like"/>
    <property type="match status" value="1"/>
</dbReference>
<name>A0A9N9AYF6_9GLOM</name>
<dbReference type="OrthoDB" id="206452at2759"/>
<dbReference type="Gene3D" id="1.10.357.40">
    <property type="entry name" value="YbiA-like"/>
    <property type="match status" value="1"/>
</dbReference>
<dbReference type="CDD" id="cd15457">
    <property type="entry name" value="NADAR"/>
    <property type="match status" value="1"/>
</dbReference>
<dbReference type="EMBL" id="CAJVPL010001031">
    <property type="protein sequence ID" value="CAG8548182.1"/>
    <property type="molecule type" value="Genomic_DNA"/>
</dbReference>
<dbReference type="InterPro" id="IPR037238">
    <property type="entry name" value="YbiA-like_sf"/>
</dbReference>
<gene>
    <name evidence="1" type="ORF">AGERDE_LOCUS6528</name>
</gene>
<keyword evidence="2" id="KW-1185">Reference proteome</keyword>
<protein>
    <submittedName>
        <fullName evidence="1">2655_t:CDS:1</fullName>
    </submittedName>
</protein>
<sequence>MSDKNEEFNYVQSESSTVKKIKLNNSVNIVTGNVRDEQQLSSKLKELEINGHLKGEINDHSKAEIIKVRGSKAKESESPEKRILATEPIEAIVKKIVESGIDLTKLTPDEILAKLGGYVAEHIGSRSFPPSTILFITFNNSVFFDNQEELQQRLEPLGIQPIFKNYPDHQERHAKEVTNFVIKCAVNSWMEKKKFSVMVSADQEYPTSIITSFLGNIRFWCDKNSVEIIVARFGVYKESKGDIEKRCYFARANDTIFSNSLEPESTEIIDLIVLYLYKFVSINATEFIIDLCNDAKNDHANHGFCACYFASVMIDNEIWSSVEHYGSNSLHTSNDNLHLLMHILFNVQVQAQRFTDEEIRTKIRKAPTSNEALLIVQANSDLQRNDWNDEFRLQLISKAVSEKYIQHSPLRYKLLATSANEFKLTYANLSSTENYCENERLKECVGLASMQESDLAWYNNLLLDIRKNSFEREVLGIVESRNALNVTNLCATSQLIEI</sequence>
<reference evidence="1" key="1">
    <citation type="submission" date="2021-06" db="EMBL/GenBank/DDBJ databases">
        <authorList>
            <person name="Kallberg Y."/>
            <person name="Tangrot J."/>
            <person name="Rosling A."/>
        </authorList>
    </citation>
    <scope>NUCLEOTIDE SEQUENCE</scope>
    <source>
        <strain evidence="1">MT106</strain>
    </source>
</reference>
<organism evidence="1 2">
    <name type="scientific">Ambispora gerdemannii</name>
    <dbReference type="NCBI Taxonomy" id="144530"/>
    <lineage>
        <taxon>Eukaryota</taxon>
        <taxon>Fungi</taxon>
        <taxon>Fungi incertae sedis</taxon>
        <taxon>Mucoromycota</taxon>
        <taxon>Glomeromycotina</taxon>
        <taxon>Glomeromycetes</taxon>
        <taxon>Archaeosporales</taxon>
        <taxon>Ambisporaceae</taxon>
        <taxon>Ambispora</taxon>
    </lineage>
</organism>
<evidence type="ECO:0000313" key="1">
    <source>
        <dbReference type="EMBL" id="CAG8548182.1"/>
    </source>
</evidence>
<dbReference type="InterPro" id="IPR012816">
    <property type="entry name" value="NADAR"/>
</dbReference>
<evidence type="ECO:0000313" key="2">
    <source>
        <dbReference type="Proteomes" id="UP000789831"/>
    </source>
</evidence>